<evidence type="ECO:0000259" key="6">
    <source>
        <dbReference type="Pfam" id="PF00082"/>
    </source>
</evidence>
<keyword evidence="4" id="KW-0720">Serine protease</keyword>
<feature type="non-terminal residue" evidence="7">
    <location>
        <position position="1"/>
    </location>
</feature>
<dbReference type="SUPFAM" id="SSF52743">
    <property type="entry name" value="Subtilisin-like"/>
    <property type="match status" value="1"/>
</dbReference>
<gene>
    <name evidence="7" type="ORF">E0F67_11095</name>
</gene>
<comment type="caution">
    <text evidence="5">Lacks conserved residue(s) required for the propagation of feature annotation.</text>
</comment>
<evidence type="ECO:0000256" key="4">
    <source>
        <dbReference type="ARBA" id="ARBA00022825"/>
    </source>
</evidence>
<dbReference type="RefSeq" id="WP_148845582.1">
    <property type="nucleotide sequence ID" value="NZ_SJLI01000372.1"/>
</dbReference>
<organism evidence="7 8">
    <name type="scientific">Streptococcus pyogenes</name>
    <dbReference type="NCBI Taxonomy" id="1314"/>
    <lineage>
        <taxon>Bacteria</taxon>
        <taxon>Bacillati</taxon>
        <taxon>Bacillota</taxon>
        <taxon>Bacilli</taxon>
        <taxon>Lactobacillales</taxon>
        <taxon>Streptococcaceae</taxon>
        <taxon>Streptococcus</taxon>
    </lineage>
</organism>
<dbReference type="Pfam" id="PF00082">
    <property type="entry name" value="Peptidase_S8"/>
    <property type="match status" value="1"/>
</dbReference>
<evidence type="ECO:0000256" key="2">
    <source>
        <dbReference type="ARBA" id="ARBA00022670"/>
    </source>
</evidence>
<evidence type="ECO:0000313" key="8">
    <source>
        <dbReference type="Proteomes" id="UP000325300"/>
    </source>
</evidence>
<accession>A0A5S4T5H6</accession>
<dbReference type="Gene3D" id="3.40.50.200">
    <property type="entry name" value="Peptidase S8/S53 domain"/>
    <property type="match status" value="1"/>
</dbReference>
<dbReference type="AlphaFoldDB" id="A0A5S4T5H6"/>
<dbReference type="EMBL" id="SJLI01000372">
    <property type="protein sequence ID" value="TYK90704.1"/>
    <property type="molecule type" value="Genomic_DNA"/>
</dbReference>
<evidence type="ECO:0000256" key="1">
    <source>
        <dbReference type="ARBA" id="ARBA00011073"/>
    </source>
</evidence>
<evidence type="ECO:0000313" key="7">
    <source>
        <dbReference type="EMBL" id="TYK90704.1"/>
    </source>
</evidence>
<keyword evidence="3" id="KW-0378">Hydrolase</keyword>
<evidence type="ECO:0000256" key="3">
    <source>
        <dbReference type="ARBA" id="ARBA00022801"/>
    </source>
</evidence>
<keyword evidence="2" id="KW-0645">Protease</keyword>
<evidence type="ECO:0000256" key="5">
    <source>
        <dbReference type="PROSITE-ProRule" id="PRU01240"/>
    </source>
</evidence>
<comment type="similarity">
    <text evidence="1 5">Belongs to the peptidase S8 family.</text>
</comment>
<protein>
    <submittedName>
        <fullName evidence="7">Peptidase S8</fullName>
    </submittedName>
</protein>
<feature type="domain" description="Peptidase S8/S53" evidence="6">
    <location>
        <begin position="43"/>
        <end position="150"/>
    </location>
</feature>
<proteinExistence type="inferred from homology"/>
<name>A0A5S4T5H6_STRPY</name>
<comment type="caution">
    <text evidence="7">The sequence shown here is derived from an EMBL/GenBank/DDBJ whole genome shotgun (WGS) entry which is preliminary data.</text>
</comment>
<dbReference type="PANTHER" id="PTHR43399">
    <property type="entry name" value="SUBTILISIN-RELATED"/>
    <property type="match status" value="1"/>
</dbReference>
<dbReference type="Gene3D" id="3.50.30.30">
    <property type="match status" value="1"/>
</dbReference>
<dbReference type="InterPro" id="IPR000209">
    <property type="entry name" value="Peptidase_S8/S53_dom"/>
</dbReference>
<dbReference type="InterPro" id="IPR051048">
    <property type="entry name" value="Peptidase_S8/S53_subtilisin"/>
</dbReference>
<dbReference type="InterPro" id="IPR036852">
    <property type="entry name" value="Peptidase_S8/S53_dom_sf"/>
</dbReference>
<reference evidence="7 8" key="1">
    <citation type="submission" date="2019-02" db="EMBL/GenBank/DDBJ databases">
        <title>Novel genomic isolates of S. pyogenes and S. dysgalactiae subsp. equisimilis associated to necrotising fasciitis (NSTI).</title>
        <authorList>
            <person name="Barrantes I."/>
        </authorList>
    </citation>
    <scope>NUCLEOTIDE SEQUENCE [LARGE SCALE GENOMIC DNA]</scope>
    <source>
        <strain evidence="7 8">SPY5003</strain>
    </source>
</reference>
<feature type="non-terminal residue" evidence="7">
    <location>
        <position position="159"/>
    </location>
</feature>
<sequence>NPHGMVLPLAFISHEFGKAMSTLNGNGTGSLMFDSSLSKAPSQKGNEMNHFSNWGLTSDGYLKPDVTAPGGDIYSSYNDNHYGSQTGTSMAAPQIAGASLLIKQYLEQIKPDLPKDQVADLVKNIMMSNARVHVNPVTNVTTSPRQQGAGLLNLEAAVS</sequence>
<dbReference type="GO" id="GO:0004252">
    <property type="term" value="F:serine-type endopeptidase activity"/>
    <property type="evidence" value="ECO:0007669"/>
    <property type="project" value="InterPro"/>
</dbReference>
<dbReference type="GO" id="GO:0006508">
    <property type="term" value="P:proteolysis"/>
    <property type="evidence" value="ECO:0007669"/>
    <property type="project" value="UniProtKB-KW"/>
</dbReference>
<dbReference type="PROSITE" id="PS00138">
    <property type="entry name" value="SUBTILASE_SER"/>
    <property type="match status" value="1"/>
</dbReference>
<dbReference type="PANTHER" id="PTHR43399:SF4">
    <property type="entry name" value="CELL WALL-ASSOCIATED PROTEASE"/>
    <property type="match status" value="1"/>
</dbReference>
<dbReference type="InterPro" id="IPR023828">
    <property type="entry name" value="Peptidase_S8_Ser-AS"/>
</dbReference>
<dbReference type="Proteomes" id="UP000325300">
    <property type="component" value="Unassembled WGS sequence"/>
</dbReference>
<dbReference type="PROSITE" id="PS51892">
    <property type="entry name" value="SUBTILASE"/>
    <property type="match status" value="1"/>
</dbReference>